<dbReference type="STRING" id="1848.SAMN05443637_106264"/>
<dbReference type="OrthoDB" id="3946755at2"/>
<keyword evidence="4" id="KW-1185">Reference proteome</keyword>
<evidence type="ECO:0000256" key="2">
    <source>
        <dbReference type="SAM" id="Phobius"/>
    </source>
</evidence>
<reference evidence="3 4" key="1">
    <citation type="submission" date="2016-11" db="EMBL/GenBank/DDBJ databases">
        <authorList>
            <person name="Jaros S."/>
            <person name="Januszkiewicz K."/>
            <person name="Wedrychowicz H."/>
        </authorList>
    </citation>
    <scope>NUCLEOTIDE SEQUENCE [LARGE SCALE GENOMIC DNA]</scope>
    <source>
        <strain evidence="3 4">DSM 43832</strain>
    </source>
</reference>
<feature type="transmembrane region" description="Helical" evidence="2">
    <location>
        <begin position="316"/>
        <end position="337"/>
    </location>
</feature>
<protein>
    <recommendedName>
        <fullName evidence="5">4-amino-4-deoxy-L-arabinose transferase</fullName>
    </recommendedName>
</protein>
<feature type="transmembrane region" description="Helical" evidence="2">
    <location>
        <begin position="117"/>
        <end position="137"/>
    </location>
</feature>
<dbReference type="AlphaFoldDB" id="A0A1M6SP54"/>
<accession>A0A1M6SP54</accession>
<feature type="region of interest" description="Disordered" evidence="1">
    <location>
        <begin position="549"/>
        <end position="568"/>
    </location>
</feature>
<evidence type="ECO:0000313" key="3">
    <source>
        <dbReference type="EMBL" id="SHK46531.1"/>
    </source>
</evidence>
<name>A0A1M6SP54_PSETH</name>
<feature type="transmembrane region" description="Helical" evidence="2">
    <location>
        <begin position="232"/>
        <end position="256"/>
    </location>
</feature>
<sequence>MAVLDQAPAAAPHPPAPLRRRWPRALAAAVAVAVPTLLFVWHATAYGAWEIDDAGITFAYARSVATGHGPVLQPGQPPVEGFSNPAWLALLVVGRWLGLFDHGTWFGVPDYVAYPKALATVLVAGTFAAFHAAAAVLSRRPALVTILAGGITAAIPSFVIWCVSGLENSLLVFAVVTAAAVAVRAHARGALATWQPAVACGLLAALAALTRPEGPIYAALYPIAALLLARPVRAALGCALVSVVAFAVPAGAYLAYRLTTFGEWLPTTAVAKSQGLPTVEGFAKVTELVGYAGWLGVLVGVVLVGAALAGPARDGLVILLVPLGLGLVAYGVLVPDWMGQHRFASPVWALGAVVVALAAVEVVERLGWRGRIAAGTVGAAALVLSGAGWIAAGREFRAEPVAPMCLIVVNSGYEFNAYLQALGRTEGTLFAPELGGTALVGTAIVTDGGGLAEPVMARYWRTKDTAGVRDYVLEQVRPTFLKAHGEFRPFMGFDDDPRFQADYVEIGPTPNNGANWVRRDALTDPGALDRLRAVAAEALAADAAQRATPRASCGDVLTPGSTGPIRSR</sequence>
<feature type="transmembrane region" description="Helical" evidence="2">
    <location>
        <begin position="343"/>
        <end position="360"/>
    </location>
</feature>
<dbReference type="EMBL" id="FRAP01000006">
    <property type="protein sequence ID" value="SHK46531.1"/>
    <property type="molecule type" value="Genomic_DNA"/>
</dbReference>
<feature type="transmembrane region" description="Helical" evidence="2">
    <location>
        <begin position="86"/>
        <end position="105"/>
    </location>
</feature>
<keyword evidence="2" id="KW-1133">Transmembrane helix</keyword>
<evidence type="ECO:0000313" key="4">
    <source>
        <dbReference type="Proteomes" id="UP000184363"/>
    </source>
</evidence>
<feature type="transmembrane region" description="Helical" evidence="2">
    <location>
        <begin position="170"/>
        <end position="187"/>
    </location>
</feature>
<dbReference type="RefSeq" id="WP_073456833.1">
    <property type="nucleotide sequence ID" value="NZ_FRAP01000006.1"/>
</dbReference>
<feature type="transmembrane region" description="Helical" evidence="2">
    <location>
        <begin position="288"/>
        <end position="309"/>
    </location>
</feature>
<organism evidence="3 4">
    <name type="scientific">Pseudonocardia thermophila</name>
    <dbReference type="NCBI Taxonomy" id="1848"/>
    <lineage>
        <taxon>Bacteria</taxon>
        <taxon>Bacillati</taxon>
        <taxon>Actinomycetota</taxon>
        <taxon>Actinomycetes</taxon>
        <taxon>Pseudonocardiales</taxon>
        <taxon>Pseudonocardiaceae</taxon>
        <taxon>Pseudonocardia</taxon>
    </lineage>
</organism>
<feature type="transmembrane region" description="Helical" evidence="2">
    <location>
        <begin position="143"/>
        <end position="163"/>
    </location>
</feature>
<gene>
    <name evidence="3" type="ORF">SAMN05443637_106264</name>
</gene>
<evidence type="ECO:0008006" key="5">
    <source>
        <dbReference type="Google" id="ProtNLM"/>
    </source>
</evidence>
<evidence type="ECO:0000256" key="1">
    <source>
        <dbReference type="SAM" id="MobiDB-lite"/>
    </source>
</evidence>
<feature type="transmembrane region" description="Helical" evidence="2">
    <location>
        <begin position="372"/>
        <end position="392"/>
    </location>
</feature>
<keyword evidence="2" id="KW-0812">Transmembrane</keyword>
<dbReference type="Proteomes" id="UP000184363">
    <property type="component" value="Unassembled WGS sequence"/>
</dbReference>
<keyword evidence="2" id="KW-0472">Membrane</keyword>
<feature type="transmembrane region" description="Helical" evidence="2">
    <location>
        <begin position="25"/>
        <end position="43"/>
    </location>
</feature>
<proteinExistence type="predicted"/>